<dbReference type="AlphaFoldDB" id="A0A0E9X642"/>
<name>A0A0E9X642_ANGAN</name>
<dbReference type="EMBL" id="GBXM01010666">
    <property type="protein sequence ID" value="JAH97911.1"/>
    <property type="molecule type" value="Transcribed_RNA"/>
</dbReference>
<protein>
    <submittedName>
        <fullName evidence="1">Uncharacterized protein</fullName>
    </submittedName>
</protein>
<organism evidence="1">
    <name type="scientific">Anguilla anguilla</name>
    <name type="common">European freshwater eel</name>
    <name type="synonym">Muraena anguilla</name>
    <dbReference type="NCBI Taxonomy" id="7936"/>
    <lineage>
        <taxon>Eukaryota</taxon>
        <taxon>Metazoa</taxon>
        <taxon>Chordata</taxon>
        <taxon>Craniata</taxon>
        <taxon>Vertebrata</taxon>
        <taxon>Euteleostomi</taxon>
        <taxon>Actinopterygii</taxon>
        <taxon>Neopterygii</taxon>
        <taxon>Teleostei</taxon>
        <taxon>Anguilliformes</taxon>
        <taxon>Anguillidae</taxon>
        <taxon>Anguilla</taxon>
    </lineage>
</organism>
<reference evidence="1" key="1">
    <citation type="submission" date="2014-11" db="EMBL/GenBank/DDBJ databases">
        <authorList>
            <person name="Amaro Gonzalez C."/>
        </authorList>
    </citation>
    <scope>NUCLEOTIDE SEQUENCE</scope>
</reference>
<proteinExistence type="predicted"/>
<reference evidence="1" key="2">
    <citation type="journal article" date="2015" name="Fish Shellfish Immunol.">
        <title>Early steps in the European eel (Anguilla anguilla)-Vibrio vulnificus interaction in the gills: Role of the RtxA13 toxin.</title>
        <authorList>
            <person name="Callol A."/>
            <person name="Pajuelo D."/>
            <person name="Ebbesson L."/>
            <person name="Teles M."/>
            <person name="MacKenzie S."/>
            <person name="Amaro C."/>
        </authorList>
    </citation>
    <scope>NUCLEOTIDE SEQUENCE</scope>
</reference>
<evidence type="ECO:0000313" key="1">
    <source>
        <dbReference type="EMBL" id="JAH97911.1"/>
    </source>
</evidence>
<accession>A0A0E9X642</accession>
<sequence length="97" mass="10511">MCLRRESPQINLCESIWERNLIKACVQNKQAEWGGGGWVLQLLSSIAFLKGCGSLVTVSGVNMCVNISKTRDGGGCHQHSVSQKVPPFSSTYRAAVS</sequence>